<feature type="domain" description="Ion transport" evidence="8">
    <location>
        <begin position="209"/>
        <end position="393"/>
    </location>
</feature>
<dbReference type="Pfam" id="PF00520">
    <property type="entry name" value="Ion_trans"/>
    <property type="match status" value="1"/>
</dbReference>
<dbReference type="EMBL" id="BRXU01000011">
    <property type="protein sequence ID" value="GLC54650.1"/>
    <property type="molecule type" value="Genomic_DNA"/>
</dbReference>
<evidence type="ECO:0000256" key="5">
    <source>
        <dbReference type="ARBA" id="ARBA00023136"/>
    </source>
</evidence>
<evidence type="ECO:0000313" key="9">
    <source>
        <dbReference type="EMBL" id="GLC54650.1"/>
    </source>
</evidence>
<proteinExistence type="predicted"/>
<feature type="region of interest" description="Disordered" evidence="6">
    <location>
        <begin position="1"/>
        <end position="24"/>
    </location>
</feature>
<feature type="transmembrane region" description="Helical" evidence="7">
    <location>
        <begin position="148"/>
        <end position="170"/>
    </location>
</feature>
<comment type="caution">
    <text evidence="9">The sequence shown here is derived from an EMBL/GenBank/DDBJ whole genome shotgun (WGS) entry which is preliminary data.</text>
</comment>
<dbReference type="InterPro" id="IPR024862">
    <property type="entry name" value="TRPV"/>
</dbReference>
<accession>A0A9W6BMU7</accession>
<organism evidence="9 10">
    <name type="scientific">Pleodorina starrii</name>
    <dbReference type="NCBI Taxonomy" id="330485"/>
    <lineage>
        <taxon>Eukaryota</taxon>
        <taxon>Viridiplantae</taxon>
        <taxon>Chlorophyta</taxon>
        <taxon>core chlorophytes</taxon>
        <taxon>Chlorophyceae</taxon>
        <taxon>CS clade</taxon>
        <taxon>Chlamydomonadales</taxon>
        <taxon>Volvocaceae</taxon>
        <taxon>Pleodorina</taxon>
    </lineage>
</organism>
<keyword evidence="4 7" id="KW-1133">Transmembrane helix</keyword>
<feature type="region of interest" description="Disordered" evidence="6">
    <location>
        <begin position="578"/>
        <end position="614"/>
    </location>
</feature>
<feature type="region of interest" description="Disordered" evidence="6">
    <location>
        <begin position="57"/>
        <end position="86"/>
    </location>
</feature>
<keyword evidence="5 7" id="KW-0472">Membrane</keyword>
<evidence type="ECO:0000256" key="2">
    <source>
        <dbReference type="ARBA" id="ARBA00022692"/>
    </source>
</evidence>
<evidence type="ECO:0000313" key="10">
    <source>
        <dbReference type="Proteomes" id="UP001165080"/>
    </source>
</evidence>
<feature type="region of interest" description="Disordered" evidence="6">
    <location>
        <begin position="425"/>
        <end position="450"/>
    </location>
</feature>
<dbReference type="Gene3D" id="1.10.287.70">
    <property type="match status" value="1"/>
</dbReference>
<feature type="transmembrane region" description="Helical" evidence="7">
    <location>
        <begin position="328"/>
        <end position="348"/>
    </location>
</feature>
<dbReference type="SUPFAM" id="SSF81324">
    <property type="entry name" value="Voltage-gated potassium channels"/>
    <property type="match status" value="1"/>
</dbReference>
<evidence type="ECO:0000256" key="7">
    <source>
        <dbReference type="SAM" id="Phobius"/>
    </source>
</evidence>
<dbReference type="OrthoDB" id="536985at2759"/>
<keyword evidence="10" id="KW-1185">Reference proteome</keyword>
<feature type="transmembrane region" description="Helical" evidence="7">
    <location>
        <begin position="252"/>
        <end position="273"/>
    </location>
</feature>
<comment type="subcellular location">
    <subcellularLocation>
        <location evidence="1">Membrane</location>
        <topology evidence="1">Multi-pass membrane protein</topology>
    </subcellularLocation>
</comment>
<evidence type="ECO:0000256" key="4">
    <source>
        <dbReference type="ARBA" id="ARBA00022989"/>
    </source>
</evidence>
<dbReference type="PANTHER" id="PTHR10582">
    <property type="entry name" value="TRANSIENT RECEPTOR POTENTIAL ION CHANNEL PROTEIN"/>
    <property type="match status" value="1"/>
</dbReference>
<feature type="compositionally biased region" description="Pro residues" evidence="6">
    <location>
        <begin position="67"/>
        <end position="86"/>
    </location>
</feature>
<gene>
    <name evidence="9" type="primary">PLEST012102</name>
    <name evidence="9" type="ORF">PLESTB_000891500</name>
</gene>
<feature type="region of interest" description="Disordered" evidence="6">
    <location>
        <begin position="484"/>
        <end position="527"/>
    </location>
</feature>
<evidence type="ECO:0000256" key="3">
    <source>
        <dbReference type="ARBA" id="ARBA00022737"/>
    </source>
</evidence>
<evidence type="ECO:0000256" key="1">
    <source>
        <dbReference type="ARBA" id="ARBA00004141"/>
    </source>
</evidence>
<dbReference type="GO" id="GO:0005886">
    <property type="term" value="C:plasma membrane"/>
    <property type="evidence" value="ECO:0007669"/>
    <property type="project" value="TreeGrafter"/>
</dbReference>
<keyword evidence="3" id="KW-0677">Repeat</keyword>
<feature type="transmembrane region" description="Helical" evidence="7">
    <location>
        <begin position="294"/>
        <end position="316"/>
    </location>
</feature>
<dbReference type="GO" id="GO:0098703">
    <property type="term" value="P:calcium ion import across plasma membrane"/>
    <property type="evidence" value="ECO:0007669"/>
    <property type="project" value="TreeGrafter"/>
</dbReference>
<dbReference type="PANTHER" id="PTHR10582:SF2">
    <property type="entry name" value="INACTIVE"/>
    <property type="match status" value="1"/>
</dbReference>
<reference evidence="9 10" key="1">
    <citation type="journal article" date="2023" name="Commun. Biol.">
        <title>Reorganization of the ancestral sex-determining regions during the evolution of trioecy in Pleodorina starrii.</title>
        <authorList>
            <person name="Takahashi K."/>
            <person name="Suzuki S."/>
            <person name="Kawai-Toyooka H."/>
            <person name="Yamamoto K."/>
            <person name="Hamaji T."/>
            <person name="Ootsuki R."/>
            <person name="Yamaguchi H."/>
            <person name="Kawachi M."/>
            <person name="Higashiyama T."/>
            <person name="Nozaki H."/>
        </authorList>
    </citation>
    <scope>NUCLEOTIDE SEQUENCE [LARGE SCALE GENOMIC DNA]</scope>
    <source>
        <strain evidence="9 10">NIES-4479</strain>
    </source>
</reference>
<evidence type="ECO:0000259" key="8">
    <source>
        <dbReference type="Pfam" id="PF00520"/>
    </source>
</evidence>
<keyword evidence="2 7" id="KW-0812">Transmembrane</keyword>
<feature type="transmembrane region" description="Helical" evidence="7">
    <location>
        <begin position="226"/>
        <end position="246"/>
    </location>
</feature>
<dbReference type="Proteomes" id="UP001165080">
    <property type="component" value="Unassembled WGS sequence"/>
</dbReference>
<feature type="transmembrane region" description="Helical" evidence="7">
    <location>
        <begin position="360"/>
        <end position="383"/>
    </location>
</feature>
<feature type="transmembrane region" description="Helical" evidence="7">
    <location>
        <begin position="196"/>
        <end position="219"/>
    </location>
</feature>
<sequence length="614" mass="66007">MRTRLGGRLVHPSPAGATSWPDRWRHRWHRPTGREELIWQQEQPCRLGVPPARLAQHPEEAAAPRQGSPPPPPQPAAPPASSEPPPAPTVVVESYLIAVRDAAAPGEAGLLRPLLRRWHLGTCTEAAFGLPAVQAVVSYKWSRFARRLLLQQLGAYGLWLGSFTAFMLLFNSSDADITDTQLLTTWKGRGAVASEALALVGMLPFAAGEVCVVAAYGLAGWLSAWNLLDCATYGMQLAITVLHLGAFRNGPYWLMLAVAVQAILLVVRLTFFSRVFKSTAFDFVGSLQTVVSEVGWYVAVLLLLMWGFACAFFTIFREDEEAADSFQSLPLSLLTMLNYAVGGTSYYMRDLLASGQPAAALALCTVYQFLVSMLLMSLLTGVMTNALMKTAKEEDLALVLNRAQVIDELETVLPLPVLRLLAPHGSGSGCRRRGSRDGGDGSAARGDGGGGGGADVWMPYIHVLRVNPASLERIDGEEKLWPSAAAAAATDDEDDCEGRGGGAARRIKSTGHVETTAGGGTESGSGDALDEQLTAVQRLETQVQLLEGQLADVRGVVRHMLDLRGDVRQLLALMGEAATQVQQAQQRKEAQQLEAPPPLPPQSLEGQQAQQPAL</sequence>
<name>A0A9W6BMU7_9CHLO</name>
<protein>
    <recommendedName>
        <fullName evidence="8">Ion transport domain-containing protein</fullName>
    </recommendedName>
</protein>
<dbReference type="InterPro" id="IPR005821">
    <property type="entry name" value="Ion_trans_dom"/>
</dbReference>
<dbReference type="AlphaFoldDB" id="A0A9W6BMU7"/>
<evidence type="ECO:0000256" key="6">
    <source>
        <dbReference type="SAM" id="MobiDB-lite"/>
    </source>
</evidence>
<dbReference type="GO" id="GO:0005216">
    <property type="term" value="F:monoatomic ion channel activity"/>
    <property type="evidence" value="ECO:0007669"/>
    <property type="project" value="InterPro"/>
</dbReference>